<accession>A0A550C0I4</accession>
<comment type="caution">
    <text evidence="2">The sequence shown here is derived from an EMBL/GenBank/DDBJ whole genome shotgun (WGS) entry which is preliminary data.</text>
</comment>
<dbReference type="OrthoDB" id="3087549at2759"/>
<feature type="compositionally biased region" description="Basic and acidic residues" evidence="1">
    <location>
        <begin position="40"/>
        <end position="49"/>
    </location>
</feature>
<reference evidence="2 3" key="1">
    <citation type="journal article" date="2019" name="New Phytol.">
        <title>Comparative genomics reveals unique wood-decay strategies and fruiting body development in the Schizophyllaceae.</title>
        <authorList>
            <person name="Almasi E."/>
            <person name="Sahu N."/>
            <person name="Krizsan K."/>
            <person name="Balint B."/>
            <person name="Kovacs G.M."/>
            <person name="Kiss B."/>
            <person name="Cseklye J."/>
            <person name="Drula E."/>
            <person name="Henrissat B."/>
            <person name="Nagy I."/>
            <person name="Chovatia M."/>
            <person name="Adam C."/>
            <person name="LaButti K."/>
            <person name="Lipzen A."/>
            <person name="Riley R."/>
            <person name="Grigoriev I.V."/>
            <person name="Nagy L.G."/>
        </authorList>
    </citation>
    <scope>NUCLEOTIDE SEQUENCE [LARGE SCALE GENOMIC DNA]</scope>
    <source>
        <strain evidence="2 3">NL-1724</strain>
    </source>
</reference>
<name>A0A550C0I4_9AGAR</name>
<protein>
    <submittedName>
        <fullName evidence="2">Uncharacterized protein</fullName>
    </submittedName>
</protein>
<feature type="region of interest" description="Disordered" evidence="1">
    <location>
        <begin position="21"/>
        <end position="49"/>
    </location>
</feature>
<sequence>MYALPSRQACRPRRATHCLALATETRSSSAEAGPSTSVSGDDKDKGCDAQRDMVTPLSRIACDINDADCGAETQQTVQPFLRRAVPGTGPPLREGIRRAHILNSNNRQATMSSPASLADSSGDDMDFLIREMGRKCGVKERKRKRVSFDSDVAVIDECRRVKARTVSEPYKRPSRLRRKSPT</sequence>
<dbReference type="EMBL" id="VDMD01000037">
    <property type="protein sequence ID" value="TRM58246.1"/>
    <property type="molecule type" value="Genomic_DNA"/>
</dbReference>
<feature type="compositionally biased region" description="Polar residues" evidence="1">
    <location>
        <begin position="24"/>
        <end position="39"/>
    </location>
</feature>
<keyword evidence="3" id="KW-1185">Reference proteome</keyword>
<organism evidence="2 3">
    <name type="scientific">Schizophyllum amplum</name>
    <dbReference type="NCBI Taxonomy" id="97359"/>
    <lineage>
        <taxon>Eukaryota</taxon>
        <taxon>Fungi</taxon>
        <taxon>Dikarya</taxon>
        <taxon>Basidiomycota</taxon>
        <taxon>Agaricomycotina</taxon>
        <taxon>Agaricomycetes</taxon>
        <taxon>Agaricomycetidae</taxon>
        <taxon>Agaricales</taxon>
        <taxon>Schizophyllaceae</taxon>
        <taxon>Schizophyllum</taxon>
    </lineage>
</organism>
<dbReference type="AlphaFoldDB" id="A0A550C0I4"/>
<gene>
    <name evidence="2" type="ORF">BD626DRAFT_511947</name>
</gene>
<evidence type="ECO:0000256" key="1">
    <source>
        <dbReference type="SAM" id="MobiDB-lite"/>
    </source>
</evidence>
<evidence type="ECO:0000313" key="2">
    <source>
        <dbReference type="EMBL" id="TRM58246.1"/>
    </source>
</evidence>
<evidence type="ECO:0000313" key="3">
    <source>
        <dbReference type="Proteomes" id="UP000320762"/>
    </source>
</evidence>
<dbReference type="Proteomes" id="UP000320762">
    <property type="component" value="Unassembled WGS sequence"/>
</dbReference>
<proteinExistence type="predicted"/>